<evidence type="ECO:0000256" key="5">
    <source>
        <dbReference type="ARBA" id="ARBA00023139"/>
    </source>
</evidence>
<keyword evidence="4" id="KW-0472">Membrane</keyword>
<sequence length="276" mass="30355">MNLKQWKSKVSIWIAALFIFTAGNAFAENKHLIIGISPGPYGDLFKQAIAPSLAQKGYTVEIKEFSDYVQPNLALANKSIDANLFQHPMYLKKFAADKGLKLSALISVPTAGVGIYSKKYKSIADIKEGSSLTLANDPTNLARALRYLQAVGLIKIKPEIDATKASEKDIVENPKKLKIHPLEAAQIPRTLDSVDIAVASGNYAISSGIYPTAIDREIIPEDYINVIAVRTDDLDAQYVKDIKEVVESEAFANIMSDPAKIFKDFQKPAWLKAKTK</sequence>
<dbReference type="Proteomes" id="UP000196005">
    <property type="component" value="Chromosome"/>
</dbReference>
<dbReference type="PANTHER" id="PTHR30429">
    <property type="entry name" value="D-METHIONINE-BINDING LIPOPROTEIN METQ"/>
    <property type="match status" value="1"/>
</dbReference>
<evidence type="ECO:0000256" key="6">
    <source>
        <dbReference type="ARBA" id="ARBA00023288"/>
    </source>
</evidence>
<keyword evidence="3 7" id="KW-0732">Signal</keyword>
<dbReference type="InterPro" id="IPR004872">
    <property type="entry name" value="Lipoprotein_NlpA"/>
</dbReference>
<evidence type="ECO:0000313" key="9">
    <source>
        <dbReference type="Proteomes" id="UP000196005"/>
    </source>
</evidence>
<comment type="similarity">
    <text evidence="2">Belongs to the NlpA lipoprotein family.</text>
</comment>
<proteinExistence type="inferred from homology"/>
<dbReference type="RefSeq" id="WP_087437650.1">
    <property type="nucleotide sequence ID" value="NZ_CP021416.1"/>
</dbReference>
<protein>
    <submittedName>
        <fullName evidence="8">D-methionine-binding lipoprotein MetQ</fullName>
    </submittedName>
</protein>
<dbReference type="OrthoDB" id="9812878at2"/>
<dbReference type="GO" id="GO:0016020">
    <property type="term" value="C:membrane"/>
    <property type="evidence" value="ECO:0007669"/>
    <property type="project" value="UniProtKB-SubCell"/>
</dbReference>
<dbReference type="PANTHER" id="PTHR30429:SF0">
    <property type="entry name" value="METHIONINE-BINDING LIPOPROTEIN METQ"/>
    <property type="match status" value="1"/>
</dbReference>
<dbReference type="Pfam" id="PF03180">
    <property type="entry name" value="Lipoprotein_9"/>
    <property type="match status" value="1"/>
</dbReference>
<evidence type="ECO:0000256" key="7">
    <source>
        <dbReference type="SAM" id="SignalP"/>
    </source>
</evidence>
<gene>
    <name evidence="8" type="ORF">Sdiek1_0390</name>
</gene>
<evidence type="ECO:0000256" key="3">
    <source>
        <dbReference type="ARBA" id="ARBA00022729"/>
    </source>
</evidence>
<dbReference type="AlphaFoldDB" id="A0A1Y0HHT3"/>
<feature type="signal peptide" evidence="7">
    <location>
        <begin position="1"/>
        <end position="27"/>
    </location>
</feature>
<keyword evidence="6 8" id="KW-0449">Lipoprotein</keyword>
<name>A0A1Y0HHT3_9BACT</name>
<dbReference type="Gene3D" id="3.40.190.10">
    <property type="entry name" value="Periplasmic binding protein-like II"/>
    <property type="match status" value="2"/>
</dbReference>
<feature type="chain" id="PRO_5012440324" evidence="7">
    <location>
        <begin position="28"/>
        <end position="276"/>
    </location>
</feature>
<accession>A0A1Y0HHT3</accession>
<evidence type="ECO:0000256" key="4">
    <source>
        <dbReference type="ARBA" id="ARBA00023136"/>
    </source>
</evidence>
<dbReference type="EMBL" id="CP021416">
    <property type="protein sequence ID" value="ARU47572.1"/>
    <property type="molecule type" value="Genomic_DNA"/>
</dbReference>
<evidence type="ECO:0000256" key="1">
    <source>
        <dbReference type="ARBA" id="ARBA00004635"/>
    </source>
</evidence>
<dbReference type="KEGG" id="suls:Sdiek1_0390"/>
<organism evidence="8 9">
    <name type="scientific">Sulfurospirillum diekertiae</name>
    <dbReference type="NCBI Taxonomy" id="1854492"/>
    <lineage>
        <taxon>Bacteria</taxon>
        <taxon>Pseudomonadati</taxon>
        <taxon>Campylobacterota</taxon>
        <taxon>Epsilonproteobacteria</taxon>
        <taxon>Campylobacterales</taxon>
        <taxon>Sulfurospirillaceae</taxon>
        <taxon>Sulfurospirillum</taxon>
    </lineage>
</organism>
<evidence type="ECO:0000256" key="2">
    <source>
        <dbReference type="ARBA" id="ARBA00008973"/>
    </source>
</evidence>
<evidence type="ECO:0000313" key="8">
    <source>
        <dbReference type="EMBL" id="ARU47572.1"/>
    </source>
</evidence>
<reference evidence="9" key="1">
    <citation type="submission" date="2017-05" db="EMBL/GenBank/DDBJ databases">
        <title>Dechlorination kinetics govern the competition between two new strains of the genus Sulfurospirillum.</title>
        <authorList>
            <person name="Buttet G.F."/>
            <person name="Murray A.M."/>
            <person name="Goris T."/>
            <person name="Burion M."/>
            <person name="Lin B."/>
            <person name="Rolle M."/>
            <person name="Maillard J."/>
        </authorList>
    </citation>
    <scope>NUCLEOTIDE SEQUENCE [LARGE SCALE GENOMIC DNA]</scope>
    <source>
        <strain evidence="9">SL2-1</strain>
    </source>
</reference>
<keyword evidence="5" id="KW-0564">Palmitate</keyword>
<dbReference type="SUPFAM" id="SSF53850">
    <property type="entry name" value="Periplasmic binding protein-like II"/>
    <property type="match status" value="1"/>
</dbReference>
<keyword evidence="9" id="KW-1185">Reference proteome</keyword>
<comment type="subcellular location">
    <subcellularLocation>
        <location evidence="1">Membrane</location>
        <topology evidence="1">Lipid-anchor</topology>
    </subcellularLocation>
</comment>